<reference evidence="2" key="1">
    <citation type="journal article" date="2020" name="Stud. Mycol.">
        <title>101 Dothideomycetes genomes: a test case for predicting lifestyles and emergence of pathogens.</title>
        <authorList>
            <person name="Haridas S."/>
            <person name="Albert R."/>
            <person name="Binder M."/>
            <person name="Bloem J."/>
            <person name="Labutti K."/>
            <person name="Salamov A."/>
            <person name="Andreopoulos B."/>
            <person name="Baker S."/>
            <person name="Barry K."/>
            <person name="Bills G."/>
            <person name="Bluhm B."/>
            <person name="Cannon C."/>
            <person name="Castanera R."/>
            <person name="Culley D."/>
            <person name="Daum C."/>
            <person name="Ezra D."/>
            <person name="Gonzalez J."/>
            <person name="Henrissat B."/>
            <person name="Kuo A."/>
            <person name="Liang C."/>
            <person name="Lipzen A."/>
            <person name="Lutzoni F."/>
            <person name="Magnuson J."/>
            <person name="Mondo S."/>
            <person name="Nolan M."/>
            <person name="Ohm R."/>
            <person name="Pangilinan J."/>
            <person name="Park H.-J."/>
            <person name="Ramirez L."/>
            <person name="Alfaro M."/>
            <person name="Sun H."/>
            <person name="Tritt A."/>
            <person name="Yoshinaga Y."/>
            <person name="Zwiers L.-H."/>
            <person name="Turgeon B."/>
            <person name="Goodwin S."/>
            <person name="Spatafora J."/>
            <person name="Crous P."/>
            <person name="Grigoriev I."/>
        </authorList>
    </citation>
    <scope>NUCLEOTIDE SEQUENCE</scope>
    <source>
        <strain evidence="2">CBS 130266</strain>
    </source>
</reference>
<name>A0A9P4NMS1_9PEZI</name>
<comment type="caution">
    <text evidence="2">The sequence shown here is derived from an EMBL/GenBank/DDBJ whole genome shotgun (WGS) entry which is preliminary data.</text>
</comment>
<sequence length="333" mass="36833">MRGLRVHLFHRHIALFEKKTTTKSDPKFICLTDIELKTGRVLKKGRVVDRDLCLDLCVRRVVSLEDVQEAVMAVAFQQTDNLAGLKRVGSPGLTPESKYIPPSKIPKMAGLLIVLHPQRGLCEFKCVVCGVNTHRGTKKPIKGVAGMLTHIQGRHQDVPTFQGHVSRKLILSTCLKPLTASQQEYVKNHFRVALRGGQGGEVRDTGTTFHDGIDQGSQIIGKKSNHSSIEDGDDFSEVSDSDYVPRTGALRRVTQTRPTATYLGHSSRNSLDSETPVRPSSTQPAVSSIREFSFDNPHLSAKNSVGRTPFRTSPTELDDFLIIRPYTPCLDLS</sequence>
<evidence type="ECO:0000313" key="3">
    <source>
        <dbReference type="Proteomes" id="UP000800235"/>
    </source>
</evidence>
<feature type="region of interest" description="Disordered" evidence="1">
    <location>
        <begin position="201"/>
        <end position="242"/>
    </location>
</feature>
<gene>
    <name evidence="2" type="ORF">EJ08DRAFT_356965</name>
</gene>
<dbReference type="AlphaFoldDB" id="A0A9P4NMS1"/>
<proteinExistence type="predicted"/>
<evidence type="ECO:0000313" key="2">
    <source>
        <dbReference type="EMBL" id="KAF2427420.1"/>
    </source>
</evidence>
<dbReference type="Proteomes" id="UP000800235">
    <property type="component" value="Unassembled WGS sequence"/>
</dbReference>
<keyword evidence="3" id="KW-1185">Reference proteome</keyword>
<protein>
    <submittedName>
        <fullName evidence="2">Uncharacterized protein</fullName>
    </submittedName>
</protein>
<feature type="compositionally biased region" description="Acidic residues" evidence="1">
    <location>
        <begin position="230"/>
        <end position="240"/>
    </location>
</feature>
<feature type="region of interest" description="Disordered" evidence="1">
    <location>
        <begin position="257"/>
        <end position="284"/>
    </location>
</feature>
<evidence type="ECO:0000256" key="1">
    <source>
        <dbReference type="SAM" id="MobiDB-lite"/>
    </source>
</evidence>
<organism evidence="2 3">
    <name type="scientific">Tothia fuscella</name>
    <dbReference type="NCBI Taxonomy" id="1048955"/>
    <lineage>
        <taxon>Eukaryota</taxon>
        <taxon>Fungi</taxon>
        <taxon>Dikarya</taxon>
        <taxon>Ascomycota</taxon>
        <taxon>Pezizomycotina</taxon>
        <taxon>Dothideomycetes</taxon>
        <taxon>Pleosporomycetidae</taxon>
        <taxon>Venturiales</taxon>
        <taxon>Cylindrosympodiaceae</taxon>
        <taxon>Tothia</taxon>
    </lineage>
</organism>
<accession>A0A9P4NMS1</accession>
<dbReference type="EMBL" id="MU007060">
    <property type="protein sequence ID" value="KAF2427420.1"/>
    <property type="molecule type" value="Genomic_DNA"/>
</dbReference>